<dbReference type="Proteomes" id="UP001327560">
    <property type="component" value="Chromosome 5"/>
</dbReference>
<reference evidence="1 2" key="1">
    <citation type="submission" date="2023-10" db="EMBL/GenBank/DDBJ databases">
        <title>Chromosome-scale genome assembly provides insights into flower coloration mechanisms of Canna indica.</title>
        <authorList>
            <person name="Li C."/>
        </authorList>
    </citation>
    <scope>NUCLEOTIDE SEQUENCE [LARGE SCALE GENOMIC DNA]</scope>
    <source>
        <tissue evidence="1">Flower</tissue>
    </source>
</reference>
<keyword evidence="2" id="KW-1185">Reference proteome</keyword>
<dbReference type="AlphaFoldDB" id="A0AAQ3KD21"/>
<proteinExistence type="predicted"/>
<dbReference type="PANTHER" id="PTHR34206:SF1">
    <property type="entry name" value="OS10G0390701 PROTEIN"/>
    <property type="match status" value="1"/>
</dbReference>
<protein>
    <submittedName>
        <fullName evidence="1">Uncharacterized protein</fullName>
    </submittedName>
</protein>
<evidence type="ECO:0000313" key="1">
    <source>
        <dbReference type="EMBL" id="WOL06519.1"/>
    </source>
</evidence>
<dbReference type="PANTHER" id="PTHR34206">
    <property type="entry name" value="OS06G0193300 PROTEIN"/>
    <property type="match status" value="1"/>
</dbReference>
<sequence>MALRYCSAPNITQRLQSNKAVIRASMLNNHSKQTSPSFPSTKSSMLHKVYEDKAMGIICYKDEKGEIICEGYDEGPRYSRHSSDQDEEHLQLRQRELLISSLLQATKIKYVQDNNKDLNPMINSSFM</sequence>
<dbReference type="EMBL" id="CP136894">
    <property type="protein sequence ID" value="WOL06519.1"/>
    <property type="molecule type" value="Genomic_DNA"/>
</dbReference>
<organism evidence="1 2">
    <name type="scientific">Canna indica</name>
    <name type="common">Indian-shot</name>
    <dbReference type="NCBI Taxonomy" id="4628"/>
    <lineage>
        <taxon>Eukaryota</taxon>
        <taxon>Viridiplantae</taxon>
        <taxon>Streptophyta</taxon>
        <taxon>Embryophyta</taxon>
        <taxon>Tracheophyta</taxon>
        <taxon>Spermatophyta</taxon>
        <taxon>Magnoliopsida</taxon>
        <taxon>Liliopsida</taxon>
        <taxon>Zingiberales</taxon>
        <taxon>Cannaceae</taxon>
        <taxon>Canna</taxon>
    </lineage>
</organism>
<gene>
    <name evidence="1" type="ORF">Cni_G15253</name>
</gene>
<evidence type="ECO:0000313" key="2">
    <source>
        <dbReference type="Proteomes" id="UP001327560"/>
    </source>
</evidence>
<name>A0AAQ3KD21_9LILI</name>
<accession>A0AAQ3KD21</accession>